<gene>
    <name evidence="2" type="ORF">FOZ60_016696</name>
</gene>
<accession>A0A7J6PL93</accession>
<evidence type="ECO:0000313" key="3">
    <source>
        <dbReference type="Proteomes" id="UP000541610"/>
    </source>
</evidence>
<feature type="region of interest" description="Disordered" evidence="1">
    <location>
        <begin position="2466"/>
        <end position="2492"/>
    </location>
</feature>
<protein>
    <submittedName>
        <fullName evidence="2">Uncharacterized protein</fullName>
    </submittedName>
</protein>
<feature type="region of interest" description="Disordered" evidence="1">
    <location>
        <begin position="2027"/>
        <end position="2090"/>
    </location>
</feature>
<feature type="region of interest" description="Disordered" evidence="1">
    <location>
        <begin position="2139"/>
        <end position="2214"/>
    </location>
</feature>
<proteinExistence type="predicted"/>
<feature type="compositionally biased region" description="Basic and acidic residues" evidence="1">
    <location>
        <begin position="1259"/>
        <end position="1275"/>
    </location>
</feature>
<evidence type="ECO:0000256" key="1">
    <source>
        <dbReference type="SAM" id="MobiDB-lite"/>
    </source>
</evidence>
<dbReference type="SUPFAM" id="SSF50978">
    <property type="entry name" value="WD40 repeat-like"/>
    <property type="match status" value="1"/>
</dbReference>
<sequence length="2622" mass="286247">MSIWNDIAGGPLLPTAGQDCTEVADEPLSIFSERPAEGLVGPLVWCDHMDLLATMHVTPEEGRSVKVWRLLSDEKTPSCLFSYKGHSADWYPTAVAWSPRSLSHPEQLLAVGDERGDIALVYVEQKHTRTDTTMAVLRRAHSAKVAALEWVLTPFSVDNHTTGVDRGGCPIGSWAHIRSIDDVRDANKRASEKTDTTPFGSSGKWPSEVGYLISLSEDGHLSVHAEALAPVLSWTMVSSDLNTMAVLRTYSESNEQELVFIDTSLVLGSRGLAEYSGLVLRLQQLQRYIVDGINILLHGPLKSAAGAMKKLVAPLKAEMEKEREEGDDDEIRSITEELIHCFHGLGVPSQALSKALEAPAYQTQALQKLQKELTEALDIFSVACAHQLEPAVDSLLSSAHSIRMMAHKEECTAILGDGNGGLEWAIDQLLTAAEHLTALLDEASSQMSFAIGCVALPLITQLGWWQRMGEDLSEVDDVELDEKEKILEFVQAVYTSSTWRCGKNLDHLKDTIRLRTACGESLRVLDQTLEISRRCLRLLVFLGVGVLSRSNTCARVDENNKTIVSQSVDALDSVVDARWGERHTLAAGSKVSEILRVCWTDSDEDPVEPDSHLFYVEVKRSRRKNKGSLADKLKFRGVRVPAPRPTAYTLAPDARVSWLLPKVYRDGQVLSLLLHTHTSKPSIDMFSRSCGDDDSDHQMSVCLVSLDGSPRLPRYSPGNCEVLSKPPPVISRILPSSDYLWSTHTSTAPLRGLASVYENRCGKILTLDLEGGDCGDAAEEAASNPIVRLMASGAKVAFLERWGTAAPCTHVEPSVRSLLARRREKDALVDFVPIERATHLRTLTECRSCSTTAEPLVPSTGITVAFSPPKAQPENGTLLSYENALRAVQALPLEDIIPTADVELPEVAPVNPQALQPSRRVDYDIEPVHLLSAPTMPGLADLVEVDWLDFIGYVRPRELPPLESLPLVDPSHVRVKAVLNTHASPEKRWAAASAVELELDPIPLPLEREQVRWIFDEPVTEAPVLTPWLAEKSTSHDDDIHDLLTRFAEGCDFCREILPLSPIAPSRQQPSVSTRPERPVFGPIGLSWETIDCQLKLLVSRELSVDMTRTELKDDDNTKDDDAVDAVKRIFKRELSSVRRGGWENTILWDKSWSGTALGVPQPPELPPVDWLDHRATSPPHDLPVLAEREVCSAGDAAQADLLWRWAQNHPDAGRARLNLCIRSWELLTTSAVEATPLSGLEASDEQQVTELTPTQEQDETHFEEGNGTLERDSASESPSTPPPPLMSCKSDHPSVPTATDVERQSDCVCVRESASIGWTAKVIRATGEPSAVTTLRTFLNKHWDRLRRFCGMHGLGVPTAQASLYEAEEIWQHSLSRKPRRSAQQLGSLALRCIVLSTLLEAFASYGSVGLLMAARAVPNEYRSNTDTLGRTLVELLSRLESSKSVLTQCPILRTLRSLLTGARQVRTLVVVVSSSALAENYERVSRKLLGMLGEDISVVDASRAGADRGGGSGRRTLCFIPEWSILPDAVISEDASDCYARDPRLCSLLSRSGVTVVAFEALLGLEYSNPVAFDLIKFHIRHGKEGAASSEELSVRLKAAASKELGEALMAARIACKPALAEAVSPPGISAVVELRHQTSVAVLDPHGPKLRASTLEAIRGMARSLKRLYVIVPLVASRSKVSSTGDASLAMSMCLEELGCGPGHGSRLAVEGWTEMTLKLGMMDKVVPLALPVRGSVIDSVVRIIKQLAATQAGKADPDGDSIDEEMNEGSQVAAPAQRRPRQGEADPSGEEPFEVDFSLRDISSGPGDSHTPSGGGDAGLTSRAPSSSGTLHNSGRLGKRQRGDTFSTTDEEDLFPRGILDGNKSEGALQRGEDWFSFDGPVSLEGERFSGSSRRSTTVENGGPQVIESEDSWSFTDLTRGNTSFLIGREQSGNPMHAEPTGAAATPDDDWDDFSSEGPLRPSNRRAAGFAEGSLALSDTLNETDDFESIPRASVPATNLQAFVADSGLSEDSLSWLGMGTKAGQLQKRRRADDSLSDFGSLVVPSSAKEGTSRSIPSQRPKEKTFRFRVSSCPSPGRVRGGLCEMEGTSPRYPEVAQKGESGALGAFDSVISAATNRRPARREARRLRRDESFFEGWDTSPDSDGTGADAAGGMSFGEVCKGDFLTARDGRSPRSEVSFSGPPRSAVSYGSVKRPRKADSNSRRVSFARHPTYSEIDSSWAAEEGVEDNDRNSSVSKLSIWDDLNSDSGPKDEPFVEPVRRQKKPKIRHGDVMDNQVEKAASISPGSLHKYRYDPSTVDDITPHDSVSNPGARLHFRYAGVSRKSGRGQEKLSEDVCMSGASEEDIKACIMALARLAPVDDESQWLPWLEDLAHHVEGAAVATTDSATVKSWVVEAIQQPAAEQSKYRDDYEVAVFRPCILYSIHRAIVKARHCFGTPTENSDASSLSGSATGELVEASDQKLGTPPSYSCHPLNDEDDHLPAADASRPSQEWDCLMQMMPERSSEAEEWLPWKEALRDGLNEEGQEADGLTHAPKVRSLINLCGLDGLWCAAWRRILMDDLITPMRLRLLEGDDGVLDDGSAAVSWPGQLERQEQYVLDRRDRGIFAMIRVESSVP</sequence>
<feature type="compositionally biased region" description="Basic and acidic residues" evidence="1">
    <location>
        <begin position="2254"/>
        <end position="2265"/>
    </location>
</feature>
<organism evidence="2 3">
    <name type="scientific">Perkinsus olseni</name>
    <name type="common">Perkinsus atlanticus</name>
    <dbReference type="NCBI Taxonomy" id="32597"/>
    <lineage>
        <taxon>Eukaryota</taxon>
        <taxon>Sar</taxon>
        <taxon>Alveolata</taxon>
        <taxon>Perkinsozoa</taxon>
        <taxon>Perkinsea</taxon>
        <taxon>Perkinsida</taxon>
        <taxon>Perkinsidae</taxon>
        <taxon>Perkinsus</taxon>
    </lineage>
</organism>
<comment type="caution">
    <text evidence="2">The sequence shown here is derived from an EMBL/GenBank/DDBJ whole genome shotgun (WGS) entry which is preliminary data.</text>
</comment>
<name>A0A7J6PL93_PEROL</name>
<evidence type="ECO:0000313" key="2">
    <source>
        <dbReference type="EMBL" id="KAF4696687.1"/>
    </source>
</evidence>
<feature type="compositionally biased region" description="Polar residues" evidence="1">
    <location>
        <begin position="2053"/>
        <end position="2062"/>
    </location>
</feature>
<feature type="region of interest" description="Disordered" evidence="1">
    <location>
        <begin position="1240"/>
        <end position="1303"/>
    </location>
</feature>
<feature type="compositionally biased region" description="Polar residues" evidence="1">
    <location>
        <begin position="1246"/>
        <end position="1256"/>
    </location>
</feature>
<dbReference type="InterPro" id="IPR036322">
    <property type="entry name" value="WD40_repeat_dom_sf"/>
</dbReference>
<feature type="region of interest" description="Disordered" evidence="1">
    <location>
        <begin position="2246"/>
        <end position="2273"/>
    </location>
</feature>
<dbReference type="EMBL" id="JABANP010000009">
    <property type="protein sequence ID" value="KAF4696687.1"/>
    <property type="molecule type" value="Genomic_DNA"/>
</dbReference>
<feature type="compositionally biased region" description="Polar residues" evidence="1">
    <location>
        <begin position="1827"/>
        <end position="1837"/>
    </location>
</feature>
<dbReference type="Gene3D" id="2.130.10.10">
    <property type="entry name" value="YVTN repeat-like/Quinoprotein amine dehydrogenase"/>
    <property type="match status" value="1"/>
</dbReference>
<dbReference type="InterPro" id="IPR015943">
    <property type="entry name" value="WD40/YVTN_repeat-like_dom_sf"/>
</dbReference>
<feature type="compositionally biased region" description="Low complexity" evidence="1">
    <location>
        <begin position="2147"/>
        <end position="2158"/>
    </location>
</feature>
<dbReference type="Proteomes" id="UP000541610">
    <property type="component" value="Unassembled WGS sequence"/>
</dbReference>
<feature type="region of interest" description="Disordered" evidence="1">
    <location>
        <begin position="1753"/>
        <end position="1918"/>
    </location>
</feature>
<feature type="region of interest" description="Disordered" evidence="1">
    <location>
        <begin position="1930"/>
        <end position="1971"/>
    </location>
</feature>
<reference evidence="2 3" key="1">
    <citation type="submission" date="2020-04" db="EMBL/GenBank/DDBJ databases">
        <title>Perkinsus olseni comparative genomics.</title>
        <authorList>
            <person name="Bogema D.R."/>
        </authorList>
    </citation>
    <scope>NUCLEOTIDE SEQUENCE [LARGE SCALE GENOMIC DNA]</scope>
    <source>
        <strain evidence="2">00978-12</strain>
    </source>
</reference>
<dbReference type="OrthoDB" id="435440at2759"/>
<feature type="compositionally biased region" description="Acidic residues" evidence="1">
    <location>
        <begin position="1762"/>
        <end position="1771"/>
    </location>
</feature>